<dbReference type="InterPro" id="IPR051678">
    <property type="entry name" value="AGP_Transferase"/>
</dbReference>
<dbReference type="VEuPathDB" id="FungiDB:F503_08669"/>
<evidence type="ECO:0000313" key="1">
    <source>
        <dbReference type="EMBL" id="EPE03055.1"/>
    </source>
</evidence>
<dbReference type="AlphaFoldDB" id="S3CQY1"/>
<gene>
    <name evidence="1" type="ORF">F503_08669</name>
</gene>
<dbReference type="EMBL" id="KE148171">
    <property type="protein sequence ID" value="EPE03055.1"/>
    <property type="molecule type" value="Genomic_DNA"/>
</dbReference>
<dbReference type="Proteomes" id="UP000016923">
    <property type="component" value="Unassembled WGS sequence"/>
</dbReference>
<sequence length="274" mass="31880">MRDSLHLSIPPKPSPSINDSFWMRIVTRLMVQICSKSWYRKLQGGGYGVIYVSRRLCIRCDYRTQLCEANAMKFIAEQTKGAIPVPKIYCSFERKGRVYILMERLPGETVQASGPRWSHRSIESQAHILGQLRKMVEIMRAIPPPSDFAVGNVDGGQLYDGNLPERRYMGPYKSIQDFHLDLRSGMTEITDEHSDACPGLRQLIEMHNGDWGPPVSGIIDWETAAWMPQYWEFTNAWHVNPYNEFWREEVPKFITPDVQGLEMEKIRRQYFKQF</sequence>
<protein>
    <recommendedName>
        <fullName evidence="3">Aminoglycoside phosphotransferase domain-containing protein</fullName>
    </recommendedName>
</protein>
<dbReference type="eggNOG" id="ENOG502R9UI">
    <property type="taxonomic scope" value="Eukaryota"/>
</dbReference>
<proteinExistence type="predicted"/>
<dbReference type="STRING" id="1262450.S3CQY1"/>
<dbReference type="PANTHER" id="PTHR21310">
    <property type="entry name" value="AMINOGLYCOSIDE PHOSPHOTRANSFERASE-RELATED-RELATED"/>
    <property type="match status" value="1"/>
</dbReference>
<evidence type="ECO:0000313" key="2">
    <source>
        <dbReference type="Proteomes" id="UP000016923"/>
    </source>
</evidence>
<reference evidence="1 2" key="1">
    <citation type="journal article" date="2013" name="BMC Genomics">
        <title>The genome and transcriptome of the pine saprophyte Ophiostoma piceae, and a comparison with the bark beetle-associated pine pathogen Grosmannia clavigera.</title>
        <authorList>
            <person name="Haridas S."/>
            <person name="Wang Y."/>
            <person name="Lim L."/>
            <person name="Massoumi Alamouti S."/>
            <person name="Jackman S."/>
            <person name="Docking R."/>
            <person name="Robertson G."/>
            <person name="Birol I."/>
            <person name="Bohlmann J."/>
            <person name="Breuil C."/>
        </authorList>
    </citation>
    <scope>NUCLEOTIDE SEQUENCE [LARGE SCALE GENOMIC DNA]</scope>
    <source>
        <strain evidence="1 2">UAMH 11346</strain>
    </source>
</reference>
<dbReference type="InterPro" id="IPR011009">
    <property type="entry name" value="Kinase-like_dom_sf"/>
</dbReference>
<name>S3CQY1_OPHP1</name>
<organism evidence="1 2">
    <name type="scientific">Ophiostoma piceae (strain UAMH 11346)</name>
    <name type="common">Sap stain fungus</name>
    <dbReference type="NCBI Taxonomy" id="1262450"/>
    <lineage>
        <taxon>Eukaryota</taxon>
        <taxon>Fungi</taxon>
        <taxon>Dikarya</taxon>
        <taxon>Ascomycota</taxon>
        <taxon>Pezizomycotina</taxon>
        <taxon>Sordariomycetes</taxon>
        <taxon>Sordariomycetidae</taxon>
        <taxon>Ophiostomatales</taxon>
        <taxon>Ophiostomataceae</taxon>
        <taxon>Ophiostoma</taxon>
    </lineage>
</organism>
<dbReference type="HOGENOM" id="CLU_021768_3_0_1"/>
<accession>S3CQY1</accession>
<dbReference type="SUPFAM" id="SSF56112">
    <property type="entry name" value="Protein kinase-like (PK-like)"/>
    <property type="match status" value="1"/>
</dbReference>
<dbReference type="OMA" id="RFWQHEV"/>
<dbReference type="PANTHER" id="PTHR21310:SF55">
    <property type="entry name" value="AMINOGLYCOSIDE PHOSPHOTRANSFERASE DOMAIN-CONTAINING PROTEIN"/>
    <property type="match status" value="1"/>
</dbReference>
<dbReference type="CDD" id="cd05120">
    <property type="entry name" value="APH_ChoK_like"/>
    <property type="match status" value="1"/>
</dbReference>
<dbReference type="OrthoDB" id="8300194at2759"/>
<evidence type="ECO:0008006" key="3">
    <source>
        <dbReference type="Google" id="ProtNLM"/>
    </source>
</evidence>
<keyword evidence="2" id="KW-1185">Reference proteome</keyword>